<dbReference type="AlphaFoldDB" id="A0A4Q5LSV5"/>
<organism evidence="8 9">
    <name type="scientific">Emticicia agri</name>
    <dbReference type="NCBI Taxonomy" id="2492393"/>
    <lineage>
        <taxon>Bacteria</taxon>
        <taxon>Pseudomonadati</taxon>
        <taxon>Bacteroidota</taxon>
        <taxon>Cytophagia</taxon>
        <taxon>Cytophagales</taxon>
        <taxon>Leadbetterellaceae</taxon>
        <taxon>Emticicia</taxon>
    </lineage>
</organism>
<evidence type="ECO:0000313" key="8">
    <source>
        <dbReference type="EMBL" id="RYU92612.1"/>
    </source>
</evidence>
<dbReference type="InterPro" id="IPR023845">
    <property type="entry name" value="DUF3817_TM"/>
</dbReference>
<evidence type="ECO:0000256" key="4">
    <source>
        <dbReference type="ARBA" id="ARBA00022989"/>
    </source>
</evidence>
<name>A0A4Q5LSV5_9BACT</name>
<keyword evidence="3 6" id="KW-0812">Transmembrane</keyword>
<keyword evidence="9" id="KW-1185">Reference proteome</keyword>
<feature type="transmembrane region" description="Helical" evidence="6">
    <location>
        <begin position="45"/>
        <end position="62"/>
    </location>
</feature>
<feature type="domain" description="DUF3817" evidence="7">
    <location>
        <begin position="10"/>
        <end position="95"/>
    </location>
</feature>
<reference evidence="8 9" key="1">
    <citation type="submission" date="2019-02" db="EMBL/GenBank/DDBJ databases">
        <title>Bacterial novel species Emticicia sp. 17J42-9 isolated from soil.</title>
        <authorList>
            <person name="Jung H.-Y."/>
        </authorList>
    </citation>
    <scope>NUCLEOTIDE SEQUENCE [LARGE SCALE GENOMIC DNA]</scope>
    <source>
        <strain evidence="8 9">17J42-9</strain>
    </source>
</reference>
<evidence type="ECO:0000256" key="6">
    <source>
        <dbReference type="SAM" id="Phobius"/>
    </source>
</evidence>
<gene>
    <name evidence="8" type="ORF">EWM59_26305</name>
</gene>
<dbReference type="GO" id="GO:0005886">
    <property type="term" value="C:plasma membrane"/>
    <property type="evidence" value="ECO:0007669"/>
    <property type="project" value="UniProtKB-SubCell"/>
</dbReference>
<accession>A0A4Q5LSV5</accession>
<proteinExistence type="predicted"/>
<keyword evidence="4 6" id="KW-1133">Transmembrane helix</keyword>
<protein>
    <submittedName>
        <fullName evidence="8">DUF3817 domain-containing protein</fullName>
    </submittedName>
</protein>
<dbReference type="PANTHER" id="PTHR40077:SF1">
    <property type="entry name" value="MEMBRANE PROTEIN"/>
    <property type="match status" value="1"/>
</dbReference>
<dbReference type="NCBIfam" id="TIGR03954">
    <property type="entry name" value="integ_memb_HG"/>
    <property type="match status" value="1"/>
</dbReference>
<feature type="transmembrane region" description="Helical" evidence="6">
    <location>
        <begin position="74"/>
        <end position="91"/>
    </location>
</feature>
<evidence type="ECO:0000313" key="9">
    <source>
        <dbReference type="Proteomes" id="UP000293162"/>
    </source>
</evidence>
<dbReference type="OrthoDB" id="1121311at2"/>
<comment type="caution">
    <text evidence="8">The sequence shown here is derived from an EMBL/GenBank/DDBJ whole genome shotgun (WGS) entry which is preliminary data.</text>
</comment>
<evidence type="ECO:0000256" key="3">
    <source>
        <dbReference type="ARBA" id="ARBA00022692"/>
    </source>
</evidence>
<evidence type="ECO:0000256" key="1">
    <source>
        <dbReference type="ARBA" id="ARBA00004651"/>
    </source>
</evidence>
<evidence type="ECO:0000256" key="2">
    <source>
        <dbReference type="ARBA" id="ARBA00022475"/>
    </source>
</evidence>
<dbReference type="PANTHER" id="PTHR40077">
    <property type="entry name" value="MEMBRANE PROTEIN-RELATED"/>
    <property type="match status" value="1"/>
</dbReference>
<keyword evidence="2" id="KW-1003">Cell membrane</keyword>
<dbReference type="Proteomes" id="UP000293162">
    <property type="component" value="Unassembled WGS sequence"/>
</dbReference>
<comment type="subcellular location">
    <subcellularLocation>
        <location evidence="1">Cell membrane</location>
        <topology evidence="1">Multi-pass membrane protein</topology>
    </subcellularLocation>
</comment>
<sequence>MLDLLKTQLGRLRLLAFIEGISFLVLLFITMPLKYAFDNPAPNKTFGLVHGLLFILYVLAVIQIKIEQNWNIRKTLLALLASVVPFGTFWADKKLFQN</sequence>
<feature type="transmembrane region" description="Helical" evidence="6">
    <location>
        <begin position="12"/>
        <end position="33"/>
    </location>
</feature>
<evidence type="ECO:0000259" key="7">
    <source>
        <dbReference type="Pfam" id="PF12823"/>
    </source>
</evidence>
<dbReference type="RefSeq" id="WP_130024208.1">
    <property type="nucleotide sequence ID" value="NZ_SEWF01000083.1"/>
</dbReference>
<keyword evidence="5 6" id="KW-0472">Membrane</keyword>
<dbReference type="EMBL" id="SEWF01000083">
    <property type="protein sequence ID" value="RYU92612.1"/>
    <property type="molecule type" value="Genomic_DNA"/>
</dbReference>
<dbReference type="Pfam" id="PF12823">
    <property type="entry name" value="DUF3817"/>
    <property type="match status" value="1"/>
</dbReference>
<evidence type="ECO:0000256" key="5">
    <source>
        <dbReference type="ARBA" id="ARBA00023136"/>
    </source>
</evidence>